<proteinExistence type="inferred from homology"/>
<feature type="transmembrane region" description="Helical" evidence="10">
    <location>
        <begin position="210"/>
        <end position="229"/>
    </location>
</feature>
<evidence type="ECO:0000256" key="3">
    <source>
        <dbReference type="ARBA" id="ARBA00005227"/>
    </source>
</evidence>
<keyword evidence="7 10" id="KW-1133">Transmembrane helix</keyword>
<evidence type="ECO:0000313" key="12">
    <source>
        <dbReference type="Proteomes" id="UP000823749"/>
    </source>
</evidence>
<evidence type="ECO:0000256" key="10">
    <source>
        <dbReference type="RuleBase" id="RU363079"/>
    </source>
</evidence>
<comment type="caution">
    <text evidence="11">The sequence shown here is derived from an EMBL/GenBank/DDBJ whole genome shotgun (WGS) entry which is preliminary data.</text>
</comment>
<dbReference type="EMBL" id="JACTNZ010000008">
    <property type="protein sequence ID" value="KAG5537876.1"/>
    <property type="molecule type" value="Genomic_DNA"/>
</dbReference>
<evidence type="ECO:0000313" key="11">
    <source>
        <dbReference type="EMBL" id="KAG5537876.1"/>
    </source>
</evidence>
<keyword evidence="5 10" id="KW-0732">Signal</keyword>
<comment type="subcellular location">
    <subcellularLocation>
        <location evidence="1">Endosome membrane</location>
        <topology evidence="1">Multi-pass membrane protein</topology>
    </subcellularLocation>
    <subcellularLocation>
        <location evidence="2">Golgi apparatus membrane</location>
        <topology evidence="2">Multi-pass membrane protein</topology>
    </subcellularLocation>
</comment>
<evidence type="ECO:0000256" key="9">
    <source>
        <dbReference type="ARBA" id="ARBA00023136"/>
    </source>
</evidence>
<dbReference type="GO" id="GO:0000139">
    <property type="term" value="C:Golgi membrane"/>
    <property type="evidence" value="ECO:0007669"/>
    <property type="project" value="UniProtKB-SubCell"/>
</dbReference>
<dbReference type="PANTHER" id="PTHR10766">
    <property type="entry name" value="TRANSMEMBRANE 9 SUPERFAMILY PROTEIN"/>
    <property type="match status" value="1"/>
</dbReference>
<accession>A0AAV6J9M4</accession>
<evidence type="ECO:0000256" key="8">
    <source>
        <dbReference type="ARBA" id="ARBA00023034"/>
    </source>
</evidence>
<dbReference type="Pfam" id="PF02990">
    <property type="entry name" value="EMP70"/>
    <property type="match status" value="1"/>
</dbReference>
<evidence type="ECO:0000256" key="2">
    <source>
        <dbReference type="ARBA" id="ARBA00004653"/>
    </source>
</evidence>
<dbReference type="GO" id="GO:0072657">
    <property type="term" value="P:protein localization to membrane"/>
    <property type="evidence" value="ECO:0007669"/>
    <property type="project" value="TreeGrafter"/>
</dbReference>
<protein>
    <recommendedName>
        <fullName evidence="10">Transmembrane 9 superfamily member</fullName>
    </recommendedName>
</protein>
<comment type="similarity">
    <text evidence="3 10">Belongs to the nonaspanin (TM9SF) (TC 9.A.2) family.</text>
</comment>
<gene>
    <name evidence="11" type="ORF">RHGRI_025092</name>
</gene>
<keyword evidence="8" id="KW-0333">Golgi apparatus</keyword>
<sequence>MMAGSSSTGATSLLFFSLLLLLLLLSSSDSFYLPGVAPRDFLRGDPLPVKVNKLSSTKTQLPYDYYFLKYCTPKKIMNSAENLGEVLRGDRIENSVYTFNMREEQPCKVACRHKLDAESAKNFKEKIDDEYRVNMILDNLPVAVLRQRRDGSQLTTYEHGFRVGFKGNYAGSKEEKYFINNHLSFRVMYHKDPETDSSRIVTFEVTPNRLYASFLFYFVLIVICFLLALNF</sequence>
<dbReference type="InterPro" id="IPR004240">
    <property type="entry name" value="EMP70"/>
</dbReference>
<dbReference type="Proteomes" id="UP000823749">
    <property type="component" value="Chromosome 8"/>
</dbReference>
<feature type="signal peptide" evidence="10">
    <location>
        <begin position="1"/>
        <end position="30"/>
    </location>
</feature>
<comment type="caution">
    <text evidence="10">Lacks conserved residue(s) required for the propagation of feature annotation.</text>
</comment>
<keyword evidence="12" id="KW-1185">Reference proteome</keyword>
<reference evidence="11" key="1">
    <citation type="submission" date="2020-08" db="EMBL/GenBank/DDBJ databases">
        <title>Plant Genome Project.</title>
        <authorList>
            <person name="Zhang R.-G."/>
        </authorList>
    </citation>
    <scope>NUCLEOTIDE SEQUENCE</scope>
    <source>
        <strain evidence="11">WSP0</strain>
        <tissue evidence="11">Leaf</tissue>
    </source>
</reference>
<dbReference type="AlphaFoldDB" id="A0AAV6J9M4"/>
<evidence type="ECO:0000256" key="5">
    <source>
        <dbReference type="ARBA" id="ARBA00022729"/>
    </source>
</evidence>
<name>A0AAV6J9M4_9ERIC</name>
<keyword evidence="9 10" id="KW-0472">Membrane</keyword>
<dbReference type="PANTHER" id="PTHR10766:SF111">
    <property type="entry name" value="TRANSMEMBRANE 9 SUPERFAMILY MEMBER 2"/>
    <property type="match status" value="1"/>
</dbReference>
<keyword evidence="6" id="KW-0967">Endosome</keyword>
<organism evidence="11 12">
    <name type="scientific">Rhododendron griersonianum</name>
    <dbReference type="NCBI Taxonomy" id="479676"/>
    <lineage>
        <taxon>Eukaryota</taxon>
        <taxon>Viridiplantae</taxon>
        <taxon>Streptophyta</taxon>
        <taxon>Embryophyta</taxon>
        <taxon>Tracheophyta</taxon>
        <taxon>Spermatophyta</taxon>
        <taxon>Magnoliopsida</taxon>
        <taxon>eudicotyledons</taxon>
        <taxon>Gunneridae</taxon>
        <taxon>Pentapetalae</taxon>
        <taxon>asterids</taxon>
        <taxon>Ericales</taxon>
        <taxon>Ericaceae</taxon>
        <taxon>Ericoideae</taxon>
        <taxon>Rhodoreae</taxon>
        <taxon>Rhododendron</taxon>
    </lineage>
</organism>
<evidence type="ECO:0000256" key="4">
    <source>
        <dbReference type="ARBA" id="ARBA00022692"/>
    </source>
</evidence>
<evidence type="ECO:0000256" key="1">
    <source>
        <dbReference type="ARBA" id="ARBA00004337"/>
    </source>
</evidence>
<dbReference type="GO" id="GO:0010008">
    <property type="term" value="C:endosome membrane"/>
    <property type="evidence" value="ECO:0007669"/>
    <property type="project" value="UniProtKB-SubCell"/>
</dbReference>
<keyword evidence="4 10" id="KW-0812">Transmembrane</keyword>
<feature type="chain" id="PRO_5043092749" description="Transmembrane 9 superfamily member" evidence="10">
    <location>
        <begin position="31"/>
        <end position="231"/>
    </location>
</feature>
<evidence type="ECO:0000256" key="7">
    <source>
        <dbReference type="ARBA" id="ARBA00022989"/>
    </source>
</evidence>
<evidence type="ECO:0000256" key="6">
    <source>
        <dbReference type="ARBA" id="ARBA00022753"/>
    </source>
</evidence>